<dbReference type="Proteomes" id="UP001221898">
    <property type="component" value="Unassembled WGS sequence"/>
</dbReference>
<dbReference type="EMBL" id="JAINUG010000265">
    <property type="protein sequence ID" value="KAJ8384767.1"/>
    <property type="molecule type" value="Genomic_DNA"/>
</dbReference>
<gene>
    <name evidence="2" type="ORF">AAFF_G00198530</name>
</gene>
<keyword evidence="3" id="KW-1185">Reference proteome</keyword>
<evidence type="ECO:0000256" key="1">
    <source>
        <dbReference type="SAM" id="MobiDB-lite"/>
    </source>
</evidence>
<accession>A0AAD7RIL0</accession>
<organism evidence="2 3">
    <name type="scientific">Aldrovandia affinis</name>
    <dbReference type="NCBI Taxonomy" id="143900"/>
    <lineage>
        <taxon>Eukaryota</taxon>
        <taxon>Metazoa</taxon>
        <taxon>Chordata</taxon>
        <taxon>Craniata</taxon>
        <taxon>Vertebrata</taxon>
        <taxon>Euteleostomi</taxon>
        <taxon>Actinopterygii</taxon>
        <taxon>Neopterygii</taxon>
        <taxon>Teleostei</taxon>
        <taxon>Notacanthiformes</taxon>
        <taxon>Halosauridae</taxon>
        <taxon>Aldrovandia</taxon>
    </lineage>
</organism>
<feature type="region of interest" description="Disordered" evidence="1">
    <location>
        <begin position="1"/>
        <end position="47"/>
    </location>
</feature>
<sequence length="96" mass="10689">MRRCPQDEAPVARPRCRSVNRPATPRTPPDPQAQRGAAESPLLGPLRGHMEIREGGREGIEPLSRYITPDITVQNLSNVRLLLFRSSTEDQSSRSS</sequence>
<protein>
    <submittedName>
        <fullName evidence="2">Uncharacterized protein</fullName>
    </submittedName>
</protein>
<evidence type="ECO:0000313" key="3">
    <source>
        <dbReference type="Proteomes" id="UP001221898"/>
    </source>
</evidence>
<evidence type="ECO:0000313" key="2">
    <source>
        <dbReference type="EMBL" id="KAJ8384767.1"/>
    </source>
</evidence>
<reference evidence="2" key="1">
    <citation type="journal article" date="2023" name="Science">
        <title>Genome structures resolve the early diversification of teleost fishes.</title>
        <authorList>
            <person name="Parey E."/>
            <person name="Louis A."/>
            <person name="Montfort J."/>
            <person name="Bouchez O."/>
            <person name="Roques C."/>
            <person name="Iampietro C."/>
            <person name="Lluch J."/>
            <person name="Castinel A."/>
            <person name="Donnadieu C."/>
            <person name="Desvignes T."/>
            <person name="Floi Bucao C."/>
            <person name="Jouanno E."/>
            <person name="Wen M."/>
            <person name="Mejri S."/>
            <person name="Dirks R."/>
            <person name="Jansen H."/>
            <person name="Henkel C."/>
            <person name="Chen W.J."/>
            <person name="Zahm M."/>
            <person name="Cabau C."/>
            <person name="Klopp C."/>
            <person name="Thompson A.W."/>
            <person name="Robinson-Rechavi M."/>
            <person name="Braasch I."/>
            <person name="Lecointre G."/>
            <person name="Bobe J."/>
            <person name="Postlethwait J.H."/>
            <person name="Berthelot C."/>
            <person name="Roest Crollius H."/>
            <person name="Guiguen Y."/>
        </authorList>
    </citation>
    <scope>NUCLEOTIDE SEQUENCE</scope>
    <source>
        <strain evidence="2">NC1722</strain>
    </source>
</reference>
<proteinExistence type="predicted"/>
<name>A0AAD7RIL0_9TELE</name>
<dbReference type="AlphaFoldDB" id="A0AAD7RIL0"/>
<comment type="caution">
    <text evidence="2">The sequence shown here is derived from an EMBL/GenBank/DDBJ whole genome shotgun (WGS) entry which is preliminary data.</text>
</comment>